<protein>
    <submittedName>
        <fullName evidence="2">Uncharacterized protein</fullName>
    </submittedName>
</protein>
<feature type="compositionally biased region" description="Basic residues" evidence="1">
    <location>
        <begin position="1"/>
        <end position="10"/>
    </location>
</feature>
<evidence type="ECO:0000313" key="3">
    <source>
        <dbReference type="Proteomes" id="UP000295021"/>
    </source>
</evidence>
<name>A0AAX2QMM3_9HYPH</name>
<gene>
    <name evidence="2" type="ORF">EV131_105383</name>
</gene>
<feature type="region of interest" description="Disordered" evidence="1">
    <location>
        <begin position="1"/>
        <end position="24"/>
    </location>
</feature>
<dbReference type="AlphaFoldDB" id="A0AAX2QMM3"/>
<sequence length="89" mass="10306">MRGFGRHKSWHAGNHPLNDPDRQPRDDIPIWYALVAACPDCPRGTVIDRESLIRRYGKNARLHDLERQLKCTKCGGRGRCRFAARKIPR</sequence>
<evidence type="ECO:0000256" key="1">
    <source>
        <dbReference type="SAM" id="MobiDB-lite"/>
    </source>
</evidence>
<comment type="caution">
    <text evidence="2">The sequence shown here is derived from an EMBL/GenBank/DDBJ whole genome shotgun (WGS) entry which is preliminary data.</text>
</comment>
<organism evidence="2 3">
    <name type="scientific">Rhizobium laguerreae</name>
    <dbReference type="NCBI Taxonomy" id="1076926"/>
    <lineage>
        <taxon>Bacteria</taxon>
        <taxon>Pseudomonadati</taxon>
        <taxon>Pseudomonadota</taxon>
        <taxon>Alphaproteobacteria</taxon>
        <taxon>Hyphomicrobiales</taxon>
        <taxon>Rhizobiaceae</taxon>
        <taxon>Rhizobium/Agrobacterium group</taxon>
        <taxon>Rhizobium</taxon>
    </lineage>
</organism>
<evidence type="ECO:0000313" key="2">
    <source>
        <dbReference type="EMBL" id="TCU25269.1"/>
    </source>
</evidence>
<reference evidence="2 3" key="1">
    <citation type="submission" date="2019-03" db="EMBL/GenBank/DDBJ databases">
        <title>Genomic Encyclopedia of Type Strains, Phase IV (KMG-V): Genome sequencing to study the core and pangenomes of soil and plant-associated prokaryotes.</title>
        <authorList>
            <person name="Whitman W."/>
        </authorList>
    </citation>
    <scope>NUCLEOTIDE SEQUENCE [LARGE SCALE GENOMIC DNA]</scope>
    <source>
        <strain evidence="2 3">FB403</strain>
    </source>
</reference>
<dbReference type="Proteomes" id="UP000295021">
    <property type="component" value="Unassembled WGS sequence"/>
</dbReference>
<proteinExistence type="predicted"/>
<accession>A0AAX2QMM3</accession>
<dbReference type="EMBL" id="SMBI01000005">
    <property type="protein sequence ID" value="TCU25269.1"/>
    <property type="molecule type" value="Genomic_DNA"/>
</dbReference>